<dbReference type="Pfam" id="PF03446">
    <property type="entry name" value="NAD_binding_2"/>
    <property type="match status" value="1"/>
</dbReference>
<keyword evidence="2" id="KW-0520">NAD</keyword>
<dbReference type="AlphaFoldDB" id="B8II30"/>
<dbReference type="InterPro" id="IPR008927">
    <property type="entry name" value="6-PGluconate_DH-like_C_sf"/>
</dbReference>
<dbReference type="eggNOG" id="COG2084">
    <property type="taxonomic scope" value="Bacteria"/>
</dbReference>
<sequence>MDVGFLGLGRMGRPMALNLVKAGHRVRVWNRSAEAAESLRAEGAVPVASPAEAFRGEVAITMLADDAALRSVIVEGGVLDQAELPGIHVGMSTISVALARDLTALHERAGVAYLSAPVFGRPDVAAAAKLAIVAAGPEAAITRAQPVLDALGAKTWPFGPEPARANAVKLAGNFMLVAAIEAMSEASAFAEAHGVPAADLLDLLTGTIFAAPVYKNYGAAIAAGRYEPPGFNLSLGAKDIRLALAAGEAAGVPMPLASLLRDGLIEAIAHGHGAKDLAALALVSARRSGRS</sequence>
<feature type="active site" evidence="3">
    <location>
        <position position="169"/>
    </location>
</feature>
<evidence type="ECO:0000256" key="1">
    <source>
        <dbReference type="ARBA" id="ARBA00023002"/>
    </source>
</evidence>
<dbReference type="GO" id="GO:0050661">
    <property type="term" value="F:NADP binding"/>
    <property type="evidence" value="ECO:0007669"/>
    <property type="project" value="InterPro"/>
</dbReference>
<dbReference type="STRING" id="460265.Mnod_1061"/>
<dbReference type="PANTHER" id="PTHR43580:SF2">
    <property type="entry name" value="CYTOKINE-LIKE NUCLEAR FACTOR N-PAC"/>
    <property type="match status" value="1"/>
</dbReference>
<dbReference type="GO" id="GO:0051287">
    <property type="term" value="F:NAD binding"/>
    <property type="evidence" value="ECO:0007669"/>
    <property type="project" value="InterPro"/>
</dbReference>
<dbReference type="PROSITE" id="PS00895">
    <property type="entry name" value="3_HYDROXYISOBUT_DH"/>
    <property type="match status" value="1"/>
</dbReference>
<evidence type="ECO:0000256" key="2">
    <source>
        <dbReference type="ARBA" id="ARBA00023027"/>
    </source>
</evidence>
<dbReference type="InterPro" id="IPR015815">
    <property type="entry name" value="HIBADH-related"/>
</dbReference>
<feature type="domain" description="6-phosphogluconate dehydrogenase NADP-binding" evidence="4">
    <location>
        <begin position="2"/>
        <end position="155"/>
    </location>
</feature>
<dbReference type="EMBL" id="CP001349">
    <property type="protein sequence ID" value="ACL56068.1"/>
    <property type="molecule type" value="Genomic_DNA"/>
</dbReference>
<dbReference type="SUPFAM" id="SSF48179">
    <property type="entry name" value="6-phosphogluconate dehydrogenase C-terminal domain-like"/>
    <property type="match status" value="1"/>
</dbReference>
<dbReference type="GO" id="GO:0016054">
    <property type="term" value="P:organic acid catabolic process"/>
    <property type="evidence" value="ECO:0007669"/>
    <property type="project" value="UniProtKB-ARBA"/>
</dbReference>
<name>B8II30_METNO</name>
<dbReference type="InterPro" id="IPR029154">
    <property type="entry name" value="HIBADH-like_NADP-bd"/>
</dbReference>
<dbReference type="InterPro" id="IPR006115">
    <property type="entry name" value="6PGDH_NADP-bd"/>
</dbReference>
<proteinExistence type="predicted"/>
<accession>B8II30</accession>
<dbReference type="OrthoDB" id="9812907at2"/>
<reference evidence="6 7" key="1">
    <citation type="submission" date="2009-01" db="EMBL/GenBank/DDBJ databases">
        <title>Complete sequence of chromosome of Methylobacterium nodulans ORS 2060.</title>
        <authorList>
            <consortium name="US DOE Joint Genome Institute"/>
            <person name="Lucas S."/>
            <person name="Copeland A."/>
            <person name="Lapidus A."/>
            <person name="Glavina del Rio T."/>
            <person name="Dalin E."/>
            <person name="Tice H."/>
            <person name="Bruce D."/>
            <person name="Goodwin L."/>
            <person name="Pitluck S."/>
            <person name="Sims D."/>
            <person name="Brettin T."/>
            <person name="Detter J.C."/>
            <person name="Han C."/>
            <person name="Larimer F."/>
            <person name="Land M."/>
            <person name="Hauser L."/>
            <person name="Kyrpides N."/>
            <person name="Ivanova N."/>
            <person name="Marx C.J."/>
            <person name="Richardson P."/>
        </authorList>
    </citation>
    <scope>NUCLEOTIDE SEQUENCE [LARGE SCALE GENOMIC DNA]</scope>
    <source>
        <strain evidence="7">LMG 21967 / CNCM I-2342 / ORS 2060</strain>
    </source>
</reference>
<evidence type="ECO:0000256" key="3">
    <source>
        <dbReference type="PIRSR" id="PIRSR000103-1"/>
    </source>
</evidence>
<dbReference type="InterPro" id="IPR002204">
    <property type="entry name" value="3-OH-isobutyrate_DH-rel_CS"/>
</dbReference>
<dbReference type="SUPFAM" id="SSF51735">
    <property type="entry name" value="NAD(P)-binding Rossmann-fold domains"/>
    <property type="match status" value="1"/>
</dbReference>
<dbReference type="InterPro" id="IPR013328">
    <property type="entry name" value="6PGD_dom2"/>
</dbReference>
<dbReference type="Proteomes" id="UP000008207">
    <property type="component" value="Chromosome"/>
</dbReference>
<dbReference type="RefSeq" id="WP_015927766.1">
    <property type="nucleotide sequence ID" value="NC_011894.1"/>
</dbReference>
<evidence type="ECO:0000313" key="6">
    <source>
        <dbReference type="EMBL" id="ACL56068.1"/>
    </source>
</evidence>
<dbReference type="PIRSF" id="PIRSF000103">
    <property type="entry name" value="HIBADH"/>
    <property type="match status" value="1"/>
</dbReference>
<dbReference type="Gene3D" id="1.10.1040.10">
    <property type="entry name" value="N-(1-d-carboxylethyl)-l-norvaline Dehydrogenase, domain 2"/>
    <property type="match status" value="1"/>
</dbReference>
<dbReference type="HOGENOM" id="CLU_035117_0_1_5"/>
<keyword evidence="7" id="KW-1185">Reference proteome</keyword>
<evidence type="ECO:0000259" key="4">
    <source>
        <dbReference type="Pfam" id="PF03446"/>
    </source>
</evidence>
<dbReference type="InterPro" id="IPR036291">
    <property type="entry name" value="NAD(P)-bd_dom_sf"/>
</dbReference>
<keyword evidence="1" id="KW-0560">Oxidoreductase</keyword>
<feature type="domain" description="3-hydroxyisobutyrate dehydrogenase-like NAD-binding" evidence="5">
    <location>
        <begin position="165"/>
        <end position="281"/>
    </location>
</feature>
<dbReference type="KEGG" id="mno:Mnod_1061"/>
<gene>
    <name evidence="6" type="ordered locus">Mnod_1061</name>
</gene>
<organism evidence="6 7">
    <name type="scientific">Methylobacterium nodulans (strain LMG 21967 / CNCM I-2342 / ORS 2060)</name>
    <dbReference type="NCBI Taxonomy" id="460265"/>
    <lineage>
        <taxon>Bacteria</taxon>
        <taxon>Pseudomonadati</taxon>
        <taxon>Pseudomonadota</taxon>
        <taxon>Alphaproteobacteria</taxon>
        <taxon>Hyphomicrobiales</taxon>
        <taxon>Methylobacteriaceae</taxon>
        <taxon>Methylobacterium</taxon>
    </lineage>
</organism>
<dbReference type="Pfam" id="PF14833">
    <property type="entry name" value="NAD_binding_11"/>
    <property type="match status" value="1"/>
</dbReference>
<dbReference type="PANTHER" id="PTHR43580">
    <property type="entry name" value="OXIDOREDUCTASE GLYR1-RELATED"/>
    <property type="match status" value="1"/>
</dbReference>
<dbReference type="InterPro" id="IPR051265">
    <property type="entry name" value="HIBADH-related_NP60_sf"/>
</dbReference>
<evidence type="ECO:0000259" key="5">
    <source>
        <dbReference type="Pfam" id="PF14833"/>
    </source>
</evidence>
<evidence type="ECO:0000313" key="7">
    <source>
        <dbReference type="Proteomes" id="UP000008207"/>
    </source>
</evidence>
<protein>
    <submittedName>
        <fullName evidence="6">6-phosphogluconate dehydrogenase NAD-binding</fullName>
    </submittedName>
</protein>
<dbReference type="Gene3D" id="3.40.50.720">
    <property type="entry name" value="NAD(P)-binding Rossmann-like Domain"/>
    <property type="match status" value="1"/>
</dbReference>
<dbReference type="GO" id="GO:0016491">
    <property type="term" value="F:oxidoreductase activity"/>
    <property type="evidence" value="ECO:0007669"/>
    <property type="project" value="UniProtKB-KW"/>
</dbReference>